<protein>
    <submittedName>
        <fullName evidence="1">Uncharacterized protein</fullName>
    </submittedName>
</protein>
<gene>
    <name evidence="1" type="ORF">LTR91_025541</name>
</gene>
<comment type="caution">
    <text evidence="1">The sequence shown here is derived from an EMBL/GenBank/DDBJ whole genome shotgun (WGS) entry which is preliminary data.</text>
</comment>
<organism evidence="1 2">
    <name type="scientific">Friedmanniomyces endolithicus</name>
    <dbReference type="NCBI Taxonomy" id="329885"/>
    <lineage>
        <taxon>Eukaryota</taxon>
        <taxon>Fungi</taxon>
        <taxon>Dikarya</taxon>
        <taxon>Ascomycota</taxon>
        <taxon>Pezizomycotina</taxon>
        <taxon>Dothideomycetes</taxon>
        <taxon>Dothideomycetidae</taxon>
        <taxon>Mycosphaerellales</taxon>
        <taxon>Teratosphaeriaceae</taxon>
        <taxon>Friedmanniomyces</taxon>
    </lineage>
</organism>
<name>A0AAN6GYL0_9PEZI</name>
<evidence type="ECO:0000313" key="1">
    <source>
        <dbReference type="EMBL" id="KAK0950616.1"/>
    </source>
</evidence>
<evidence type="ECO:0000313" key="2">
    <source>
        <dbReference type="Proteomes" id="UP001175353"/>
    </source>
</evidence>
<reference evidence="1" key="1">
    <citation type="submission" date="2023-06" db="EMBL/GenBank/DDBJ databases">
        <title>Black Yeasts Isolated from many extreme environments.</title>
        <authorList>
            <person name="Coleine C."/>
            <person name="Stajich J.E."/>
            <person name="Selbmann L."/>
        </authorList>
    </citation>
    <scope>NUCLEOTIDE SEQUENCE</scope>
    <source>
        <strain evidence="1">CCFEE 5200</strain>
    </source>
</reference>
<dbReference type="Proteomes" id="UP001175353">
    <property type="component" value="Unassembled WGS sequence"/>
</dbReference>
<accession>A0AAN6GYL0</accession>
<keyword evidence="2" id="KW-1185">Reference proteome</keyword>
<proteinExistence type="predicted"/>
<sequence length="80" mass="8486">MAAAIFARPMRVPQGTVIPRPGKFEPHITKPNIHLPDGHVILPMTNKMLPVSEVSGLNADSLPSADSVEMAAEVGFTGPE</sequence>
<dbReference type="EMBL" id="JAUJLE010000803">
    <property type="protein sequence ID" value="KAK0950616.1"/>
    <property type="molecule type" value="Genomic_DNA"/>
</dbReference>
<dbReference type="AlphaFoldDB" id="A0AAN6GYL0"/>